<evidence type="ECO:0000313" key="1">
    <source>
        <dbReference type="EMBL" id="MDN3714150.1"/>
    </source>
</evidence>
<comment type="caution">
    <text evidence="1">The sequence shown here is derived from an EMBL/GenBank/DDBJ whole genome shotgun (WGS) entry which is preliminary data.</text>
</comment>
<name>A0ABT8DCF8_9RHOB</name>
<keyword evidence="2" id="KW-1185">Reference proteome</keyword>
<sequence length="80" mass="8607">MAARDGCVFAGGDLRDLGALLGRPEALPDLSLTQLAEDWYRLRKAADLAAGYIPAERLALYDRITRDLPHPETCAGLAAP</sequence>
<reference evidence="2" key="1">
    <citation type="journal article" date="2019" name="Int. J. Syst. Evol. Microbiol.">
        <title>The Global Catalogue of Microorganisms (GCM) 10K type strain sequencing project: providing services to taxonomists for standard genome sequencing and annotation.</title>
        <authorList>
            <consortium name="The Broad Institute Genomics Platform"/>
            <consortium name="The Broad Institute Genome Sequencing Center for Infectious Disease"/>
            <person name="Wu L."/>
            <person name="Ma J."/>
        </authorList>
    </citation>
    <scope>NUCLEOTIDE SEQUENCE [LARGE SCALE GENOMIC DNA]</scope>
    <source>
        <strain evidence="2">CECT 8482</strain>
    </source>
</reference>
<dbReference type="Proteomes" id="UP001243846">
    <property type="component" value="Unassembled WGS sequence"/>
</dbReference>
<dbReference type="EMBL" id="JAUFRC010000003">
    <property type="protein sequence ID" value="MDN3714150.1"/>
    <property type="molecule type" value="Genomic_DNA"/>
</dbReference>
<gene>
    <name evidence="1" type="ORF">QWZ10_24435</name>
</gene>
<accession>A0ABT8DCF8</accession>
<protein>
    <submittedName>
        <fullName evidence="1">Uncharacterized protein</fullName>
    </submittedName>
</protein>
<organism evidence="1 2">
    <name type="scientific">Paracoccus cavernae</name>
    <dbReference type="NCBI Taxonomy" id="1571207"/>
    <lineage>
        <taxon>Bacteria</taxon>
        <taxon>Pseudomonadati</taxon>
        <taxon>Pseudomonadota</taxon>
        <taxon>Alphaproteobacteria</taxon>
        <taxon>Rhodobacterales</taxon>
        <taxon>Paracoccaceae</taxon>
        <taxon>Paracoccus</taxon>
    </lineage>
</organism>
<proteinExistence type="predicted"/>
<evidence type="ECO:0000313" key="2">
    <source>
        <dbReference type="Proteomes" id="UP001243846"/>
    </source>
</evidence>